<evidence type="ECO:0000313" key="4">
    <source>
        <dbReference type="EMBL" id="RDI55623.1"/>
    </source>
</evidence>
<proteinExistence type="predicted"/>
<feature type="domain" description="HTH tetR-type" evidence="3">
    <location>
        <begin position="35"/>
        <end position="63"/>
    </location>
</feature>
<dbReference type="InterPro" id="IPR001647">
    <property type="entry name" value="HTH_TetR"/>
</dbReference>
<organism evidence="4 5">
    <name type="scientific">Nocardia mexicana</name>
    <dbReference type="NCBI Taxonomy" id="279262"/>
    <lineage>
        <taxon>Bacteria</taxon>
        <taxon>Bacillati</taxon>
        <taxon>Actinomycetota</taxon>
        <taxon>Actinomycetes</taxon>
        <taxon>Mycobacteriales</taxon>
        <taxon>Nocardiaceae</taxon>
        <taxon>Nocardia</taxon>
    </lineage>
</organism>
<dbReference type="AlphaFoldDB" id="A0A370HEH5"/>
<comment type="caution">
    <text evidence="4">The sequence shown here is derived from an EMBL/GenBank/DDBJ whole genome shotgun (WGS) entry which is preliminary data.</text>
</comment>
<accession>A0A370HEH5</accession>
<feature type="region of interest" description="Disordered" evidence="2">
    <location>
        <begin position="194"/>
        <end position="221"/>
    </location>
</feature>
<sequence length="221" mass="24409">MGFGKPGRPREDRIARQQEIFTAVRPLLRAGQVKELSMARAARSAHLSVGGLYHYFPSKLELVLFGMHPDNLQRICADFRDRNIALAESDPARLLAASLDTLTWAATHYVQPSALAAIELGRDRFRTGLDQVLTTELLGLIEFVRLVHPALTEQQCADLTLALRQVCTVAFVVPTMTAAELRTRLQAILDGTLYPPTERPRHPMSGVAGSSRSGLPAKPYR</sequence>
<dbReference type="Proteomes" id="UP000255355">
    <property type="component" value="Unassembled WGS sequence"/>
</dbReference>
<dbReference type="Pfam" id="PF00440">
    <property type="entry name" value="TetR_N"/>
    <property type="match status" value="1"/>
</dbReference>
<name>A0A370HEH5_9NOCA</name>
<dbReference type="InterPro" id="IPR009057">
    <property type="entry name" value="Homeodomain-like_sf"/>
</dbReference>
<dbReference type="Gene3D" id="1.10.357.10">
    <property type="entry name" value="Tetracycline Repressor, domain 2"/>
    <property type="match status" value="1"/>
</dbReference>
<evidence type="ECO:0000313" key="5">
    <source>
        <dbReference type="Proteomes" id="UP000255355"/>
    </source>
</evidence>
<evidence type="ECO:0000259" key="3">
    <source>
        <dbReference type="Pfam" id="PF00440"/>
    </source>
</evidence>
<dbReference type="GO" id="GO:0003677">
    <property type="term" value="F:DNA binding"/>
    <property type="evidence" value="ECO:0007669"/>
    <property type="project" value="UniProtKB-KW"/>
</dbReference>
<evidence type="ECO:0000256" key="2">
    <source>
        <dbReference type="SAM" id="MobiDB-lite"/>
    </source>
</evidence>
<keyword evidence="5" id="KW-1185">Reference proteome</keyword>
<dbReference type="EMBL" id="QQAZ01000001">
    <property type="protein sequence ID" value="RDI55623.1"/>
    <property type="molecule type" value="Genomic_DNA"/>
</dbReference>
<dbReference type="SUPFAM" id="SSF46689">
    <property type="entry name" value="Homeodomain-like"/>
    <property type="match status" value="1"/>
</dbReference>
<gene>
    <name evidence="4" type="ORF">DFR68_101457</name>
</gene>
<keyword evidence="1" id="KW-0238">DNA-binding</keyword>
<dbReference type="OrthoDB" id="1669699at2"/>
<protein>
    <submittedName>
        <fullName evidence="4">TetR family transcriptional regulator</fullName>
    </submittedName>
</protein>
<reference evidence="4 5" key="1">
    <citation type="submission" date="2018-07" db="EMBL/GenBank/DDBJ databases">
        <title>Genomic Encyclopedia of Type Strains, Phase IV (KMG-IV): sequencing the most valuable type-strain genomes for metagenomic binning, comparative biology and taxonomic classification.</title>
        <authorList>
            <person name="Goeker M."/>
        </authorList>
    </citation>
    <scope>NUCLEOTIDE SEQUENCE [LARGE SCALE GENOMIC DNA]</scope>
    <source>
        <strain evidence="4 5">DSM 44952</strain>
    </source>
</reference>
<evidence type="ECO:0000256" key="1">
    <source>
        <dbReference type="ARBA" id="ARBA00023125"/>
    </source>
</evidence>
<dbReference type="RefSeq" id="WP_068029168.1">
    <property type="nucleotide sequence ID" value="NZ_QQAZ01000001.1"/>
</dbReference>